<name>A0A0M1VVF6_FUSVC</name>
<dbReference type="HOGENOM" id="CLU_2953856_0_0_0"/>
<comment type="caution">
    <text evidence="2">The sequence shown here is derived from an EMBL/GenBank/DDBJ whole genome shotgun (WGS) entry which is preliminary data.</text>
</comment>
<dbReference type="EMBL" id="ACDE02000019">
    <property type="protein sequence ID" value="EEO40581.1"/>
    <property type="molecule type" value="Genomic_DNA"/>
</dbReference>
<feature type="transmembrane region" description="Helical" evidence="1">
    <location>
        <begin position="6"/>
        <end position="21"/>
    </location>
</feature>
<protein>
    <submittedName>
        <fullName evidence="2">Uncharacterized protein</fullName>
    </submittedName>
</protein>
<gene>
    <name evidence="2" type="ORF">FSCG_01294</name>
</gene>
<organism evidence="2 3">
    <name type="scientific">Fusobacterium vincentii 4_1_13</name>
    <dbReference type="NCBI Taxonomy" id="469606"/>
    <lineage>
        <taxon>Bacteria</taxon>
        <taxon>Fusobacteriati</taxon>
        <taxon>Fusobacteriota</taxon>
        <taxon>Fusobacteriia</taxon>
        <taxon>Fusobacteriales</taxon>
        <taxon>Fusobacteriaceae</taxon>
        <taxon>Fusobacterium</taxon>
    </lineage>
</organism>
<keyword evidence="1" id="KW-0472">Membrane</keyword>
<keyword evidence="1" id="KW-0812">Transmembrane</keyword>
<evidence type="ECO:0000313" key="2">
    <source>
        <dbReference type="EMBL" id="EEO40581.1"/>
    </source>
</evidence>
<dbReference type="RefSeq" id="WP_008803181.1">
    <property type="nucleotide sequence ID" value="NZ_KQ235737.1"/>
</dbReference>
<evidence type="ECO:0000313" key="3">
    <source>
        <dbReference type="Proteomes" id="UP000004925"/>
    </source>
</evidence>
<sequence>MSLLITSYIRLIISMILFTLFKNELSKKRKDILAFWSANFLLIASLFFLGFVFLQRIKN</sequence>
<evidence type="ECO:0000256" key="1">
    <source>
        <dbReference type="SAM" id="Phobius"/>
    </source>
</evidence>
<keyword evidence="1" id="KW-1133">Transmembrane helix</keyword>
<reference evidence="2 3" key="1">
    <citation type="submission" date="2011-10" db="EMBL/GenBank/DDBJ databases">
        <title>The Genome Sequence of Fusobacterium sp. 4_1_13.</title>
        <authorList>
            <consortium name="The Broad Institute Genome Sequencing Platform"/>
            <person name="Earl A."/>
            <person name="Ward D."/>
            <person name="Feldgarden M."/>
            <person name="Gevers D."/>
            <person name="Strauss J."/>
            <person name="Ambrose C."/>
            <person name="Allen-Vercoe E."/>
            <person name="Young S.K."/>
            <person name="Zeng Q."/>
            <person name="Gargeya S."/>
            <person name="Fitzgerald M."/>
            <person name="Haas B."/>
            <person name="Abouelleil A."/>
            <person name="Alvarado L."/>
            <person name="Arachchi H.M."/>
            <person name="Berlin A."/>
            <person name="Brown A."/>
            <person name="Chapman S.B."/>
            <person name="Chen Z."/>
            <person name="Dunbar C."/>
            <person name="Freedman E."/>
            <person name="Gearin G."/>
            <person name="Goldberg J."/>
            <person name="Griggs A."/>
            <person name="Gujja S."/>
            <person name="Heiman D."/>
            <person name="Howarth C."/>
            <person name="Larson L."/>
            <person name="Lui A."/>
            <person name="MacDonald P.J."/>
            <person name="Montmayeur A."/>
            <person name="Murphy C."/>
            <person name="Neiman D."/>
            <person name="Pearson M."/>
            <person name="Priest M."/>
            <person name="Roberts A."/>
            <person name="Saif S."/>
            <person name="Shea T."/>
            <person name="Shenoy N."/>
            <person name="Sisk P."/>
            <person name="Stolte C."/>
            <person name="Sykes S."/>
            <person name="Wortman J."/>
            <person name="Nusbaum C."/>
            <person name="Birren B."/>
        </authorList>
    </citation>
    <scope>NUCLEOTIDE SEQUENCE [LARGE SCALE GENOMIC DNA]</scope>
    <source>
        <strain evidence="2 3">4_1_13</strain>
    </source>
</reference>
<accession>A0A0M1VVF6</accession>
<dbReference type="AlphaFoldDB" id="A0A0M1VVF6"/>
<feature type="transmembrane region" description="Helical" evidence="1">
    <location>
        <begin position="33"/>
        <end position="54"/>
    </location>
</feature>
<dbReference type="Proteomes" id="UP000004925">
    <property type="component" value="Unassembled WGS sequence"/>
</dbReference>
<proteinExistence type="predicted"/>